<keyword evidence="2" id="KW-1003">Cell membrane</keyword>
<feature type="transmembrane region" description="Helical" evidence="6">
    <location>
        <begin position="357"/>
        <end position="376"/>
    </location>
</feature>
<feature type="transmembrane region" description="Helical" evidence="6">
    <location>
        <begin position="382"/>
        <end position="402"/>
    </location>
</feature>
<evidence type="ECO:0000256" key="3">
    <source>
        <dbReference type="ARBA" id="ARBA00022692"/>
    </source>
</evidence>
<dbReference type="GO" id="GO:0005886">
    <property type="term" value="C:plasma membrane"/>
    <property type="evidence" value="ECO:0007669"/>
    <property type="project" value="UniProtKB-SubCell"/>
</dbReference>
<feature type="transmembrane region" description="Helical" evidence="6">
    <location>
        <begin position="289"/>
        <end position="307"/>
    </location>
</feature>
<organism evidence="7 9">
    <name type="scientific">Bifidobacterium pseudolongum subsp. globosum</name>
    <dbReference type="NCBI Taxonomy" id="1690"/>
    <lineage>
        <taxon>Bacteria</taxon>
        <taxon>Bacillati</taxon>
        <taxon>Actinomycetota</taxon>
        <taxon>Actinomycetes</taxon>
        <taxon>Bifidobacteriales</taxon>
        <taxon>Bifidobacteriaceae</taxon>
        <taxon>Bifidobacterium</taxon>
    </lineage>
</organism>
<evidence type="ECO:0000256" key="1">
    <source>
        <dbReference type="ARBA" id="ARBA00004651"/>
    </source>
</evidence>
<sequence length="479" mass="53133">MSQSLVRNSFFNVVYQLLNVLFPLVTAPYVARILLPDNVGKVAVAQNWAQYFIVFAALGIPTYAIRETAKSKHDSRELNKTFTELFLLNFVSTSICLILYIVMILSFQNFRDNLLLYLAVGSGILFNYITIDWLYQGLEDYGYIALRSFVVKILSLMSLLIFVRSQNDYVVYALISACAIGCNNILNVFHLSKIGVHLSFKRLSFINHLKPIMIFFANSITVKLYTLINVTLLGILSTDAAAAFYTNSDKVVRLIVATISAIGGVLLPRFSVYAQRGEKEKCADVASKVFHILFFLFVPTSLGLILMSKEIVLILFGSQYAASIPTLQIMSLLLFSLGFNGLFGTILLAFGHERENLLCPIAGALTCLIFNFALIPTLAQNGAAIACVAAESVVTGVAVFFSSRIIKLHFRADTIAKTIIAAIGMGAIVMVFKLLIHNLVLCLLASVGFGMLCYIVLSWCMHNPELYQLLTIVKRRQKQ</sequence>
<evidence type="ECO:0000256" key="2">
    <source>
        <dbReference type="ARBA" id="ARBA00022475"/>
    </source>
</evidence>
<accession>A0A2N3QMW3</accession>
<dbReference type="RefSeq" id="WP_101431204.1">
    <property type="nucleotide sequence ID" value="NZ_PCHA01000047.1"/>
</dbReference>
<keyword evidence="4 6" id="KW-1133">Transmembrane helix</keyword>
<reference evidence="7 9" key="1">
    <citation type="submission" date="2017-10" db="EMBL/GenBank/DDBJ databases">
        <title>Bifidobacterium genomics.</title>
        <authorList>
            <person name="Lugli G.A."/>
            <person name="Milani C."/>
            <person name="Mancabelli L."/>
        </authorList>
    </citation>
    <scope>NUCLEOTIDE SEQUENCE [LARGE SCALE GENOMIC DNA]</scope>
    <source>
        <strain evidence="7 9">1747B</strain>
    </source>
</reference>
<keyword evidence="5 6" id="KW-0472">Membrane</keyword>
<evidence type="ECO:0000313" key="10">
    <source>
        <dbReference type="Proteomes" id="UP000292655"/>
    </source>
</evidence>
<evidence type="ECO:0000256" key="4">
    <source>
        <dbReference type="ARBA" id="ARBA00022989"/>
    </source>
</evidence>
<dbReference type="Proteomes" id="UP000292655">
    <property type="component" value="Unassembled WGS sequence"/>
</dbReference>
<feature type="transmembrane region" description="Helical" evidence="6">
    <location>
        <begin position="47"/>
        <end position="65"/>
    </location>
</feature>
<feature type="transmembrane region" description="Helical" evidence="6">
    <location>
        <begin position="114"/>
        <end position="135"/>
    </location>
</feature>
<evidence type="ECO:0000256" key="5">
    <source>
        <dbReference type="ARBA" id="ARBA00023136"/>
    </source>
</evidence>
<evidence type="ECO:0000313" key="8">
    <source>
        <dbReference type="EMBL" id="RYQ36799.1"/>
    </source>
</evidence>
<feature type="transmembrane region" description="Helical" evidence="6">
    <location>
        <begin position="251"/>
        <end position="268"/>
    </location>
</feature>
<feature type="transmembrane region" description="Helical" evidence="6">
    <location>
        <begin position="12"/>
        <end position="35"/>
    </location>
</feature>
<dbReference type="InterPro" id="IPR050833">
    <property type="entry name" value="Poly_Biosynth_Transport"/>
</dbReference>
<dbReference type="CDD" id="cd13128">
    <property type="entry name" value="MATE_Wzx_like"/>
    <property type="match status" value="1"/>
</dbReference>
<feature type="transmembrane region" description="Helical" evidence="6">
    <location>
        <begin position="438"/>
        <end position="457"/>
    </location>
</feature>
<keyword evidence="3 6" id="KW-0812">Transmembrane</keyword>
<protein>
    <submittedName>
        <fullName evidence="7">Flippase</fullName>
    </submittedName>
</protein>
<evidence type="ECO:0000313" key="9">
    <source>
        <dbReference type="Proteomes" id="UP000233722"/>
    </source>
</evidence>
<dbReference type="AlphaFoldDB" id="A0A2N3QMW3"/>
<feature type="transmembrane region" description="Helical" evidence="6">
    <location>
        <begin position="144"/>
        <end position="163"/>
    </location>
</feature>
<dbReference type="Pfam" id="PF01943">
    <property type="entry name" value="Polysacc_synt"/>
    <property type="match status" value="1"/>
</dbReference>
<reference evidence="8 10" key="2">
    <citation type="submission" date="2018-12" db="EMBL/GenBank/DDBJ databases">
        <title>Unveiling genomic diversity among members of the Bifidobacterium pseudolongum species, a widely distributed gut commensal of the animal kingdom.</title>
        <authorList>
            <person name="Lugli G.A."/>
            <person name="Duranti S."/>
            <person name="Albert K."/>
            <person name="Mancabelli L."/>
            <person name="Napoli S."/>
            <person name="Viappiani A."/>
            <person name="Anzalone R."/>
            <person name="Longhi G."/>
            <person name="Milani C."/>
            <person name="Turroni F."/>
            <person name="Alessandri G."/>
            <person name="Sela D.A."/>
            <person name="Van Sinderen D."/>
            <person name="Ventura M."/>
        </authorList>
    </citation>
    <scope>NUCLEOTIDE SEQUENCE [LARGE SCALE GENOMIC DNA]</scope>
    <source>
        <strain evidence="8 10">2002B</strain>
    </source>
</reference>
<dbReference type="EMBL" id="PCHA01000047">
    <property type="protein sequence ID" value="PKU93025.1"/>
    <property type="molecule type" value="Genomic_DNA"/>
</dbReference>
<dbReference type="PANTHER" id="PTHR30250">
    <property type="entry name" value="PST FAMILY PREDICTED COLANIC ACID TRANSPORTER"/>
    <property type="match status" value="1"/>
</dbReference>
<evidence type="ECO:0000313" key="7">
    <source>
        <dbReference type="EMBL" id="PKU93025.1"/>
    </source>
</evidence>
<dbReference type="EMBL" id="RYUX01000013">
    <property type="protein sequence ID" value="RYQ36799.1"/>
    <property type="molecule type" value="Genomic_DNA"/>
</dbReference>
<dbReference type="Proteomes" id="UP000233722">
    <property type="component" value="Unassembled WGS sequence"/>
</dbReference>
<proteinExistence type="predicted"/>
<dbReference type="InterPro" id="IPR002797">
    <property type="entry name" value="Polysacc_synth"/>
</dbReference>
<comment type="subcellular location">
    <subcellularLocation>
        <location evidence="1">Cell membrane</location>
        <topology evidence="1">Multi-pass membrane protein</topology>
    </subcellularLocation>
</comment>
<feature type="transmembrane region" description="Helical" evidence="6">
    <location>
        <begin position="327"/>
        <end position="350"/>
    </location>
</feature>
<feature type="transmembrane region" description="Helical" evidence="6">
    <location>
        <begin position="212"/>
        <end position="236"/>
    </location>
</feature>
<comment type="caution">
    <text evidence="7">The sequence shown here is derived from an EMBL/GenBank/DDBJ whole genome shotgun (WGS) entry which is preliminary data.</text>
</comment>
<name>A0A2N3QMW3_9BIFI</name>
<dbReference type="PANTHER" id="PTHR30250:SF11">
    <property type="entry name" value="O-ANTIGEN TRANSPORTER-RELATED"/>
    <property type="match status" value="1"/>
</dbReference>
<feature type="transmembrane region" description="Helical" evidence="6">
    <location>
        <begin position="86"/>
        <end position="108"/>
    </location>
</feature>
<evidence type="ECO:0000256" key="6">
    <source>
        <dbReference type="SAM" id="Phobius"/>
    </source>
</evidence>
<gene>
    <name evidence="7" type="ORF">CQR45_1836</name>
    <name evidence="8" type="ORF">PG2002B_1467</name>
</gene>
<feature type="transmembrane region" description="Helical" evidence="6">
    <location>
        <begin position="414"/>
        <end position="432"/>
    </location>
</feature>